<feature type="region of interest" description="Disordered" evidence="1">
    <location>
        <begin position="1"/>
        <end position="31"/>
    </location>
</feature>
<keyword evidence="3" id="KW-1185">Reference proteome</keyword>
<accession>A0A3P8AST0</accession>
<name>A0A3P8AST0_9TREM</name>
<dbReference type="Proteomes" id="UP000277204">
    <property type="component" value="Unassembled WGS sequence"/>
</dbReference>
<protein>
    <submittedName>
        <fullName evidence="2">Uncharacterized protein</fullName>
    </submittedName>
</protein>
<sequence length="31" mass="3616">MQHYGSSSNNQLSRTHHYTSTSLIMKRHLTV</sequence>
<evidence type="ECO:0000313" key="3">
    <source>
        <dbReference type="Proteomes" id="UP000277204"/>
    </source>
</evidence>
<organism evidence="2 3">
    <name type="scientific">Schistosoma margrebowiei</name>
    <dbReference type="NCBI Taxonomy" id="48269"/>
    <lineage>
        <taxon>Eukaryota</taxon>
        <taxon>Metazoa</taxon>
        <taxon>Spiralia</taxon>
        <taxon>Lophotrochozoa</taxon>
        <taxon>Platyhelminthes</taxon>
        <taxon>Trematoda</taxon>
        <taxon>Digenea</taxon>
        <taxon>Strigeidida</taxon>
        <taxon>Schistosomatoidea</taxon>
        <taxon>Schistosomatidae</taxon>
        <taxon>Schistosoma</taxon>
    </lineage>
</organism>
<reference evidence="2 3" key="1">
    <citation type="submission" date="2018-11" db="EMBL/GenBank/DDBJ databases">
        <authorList>
            <consortium name="Pathogen Informatics"/>
        </authorList>
    </citation>
    <scope>NUCLEOTIDE SEQUENCE [LARGE SCALE GENOMIC DNA]</scope>
    <source>
        <strain evidence="2 3">Zambia</strain>
    </source>
</reference>
<gene>
    <name evidence="2" type="ORF">SMRZ_LOCUS11311</name>
</gene>
<dbReference type="AlphaFoldDB" id="A0A3P8AST0"/>
<evidence type="ECO:0000256" key="1">
    <source>
        <dbReference type="SAM" id="MobiDB-lite"/>
    </source>
</evidence>
<feature type="compositionally biased region" description="Polar residues" evidence="1">
    <location>
        <begin position="1"/>
        <end position="23"/>
    </location>
</feature>
<evidence type="ECO:0000313" key="2">
    <source>
        <dbReference type="EMBL" id="VDO94733.1"/>
    </source>
</evidence>
<proteinExistence type="predicted"/>
<dbReference type="EMBL" id="UZAI01006291">
    <property type="protein sequence ID" value="VDO94733.1"/>
    <property type="molecule type" value="Genomic_DNA"/>
</dbReference>